<dbReference type="OrthoDB" id="4870575at2"/>
<evidence type="ECO:0000313" key="2">
    <source>
        <dbReference type="EMBL" id="KUG52843.1"/>
    </source>
</evidence>
<gene>
    <name evidence="2" type="ORF">AVL62_14840</name>
</gene>
<dbReference type="STRING" id="767452.AVL62_14840"/>
<dbReference type="EMBL" id="LQBL01000029">
    <property type="protein sequence ID" value="KUG52843.1"/>
    <property type="molecule type" value="Genomic_DNA"/>
</dbReference>
<protein>
    <recommendedName>
        <fullName evidence="4">Urease accessory protein UreH-like transmembrane domain-containing protein</fullName>
    </recommendedName>
</protein>
<evidence type="ECO:0000313" key="3">
    <source>
        <dbReference type="Proteomes" id="UP000054837"/>
    </source>
</evidence>
<evidence type="ECO:0008006" key="4">
    <source>
        <dbReference type="Google" id="ProtNLM"/>
    </source>
</evidence>
<reference evidence="2 3" key="1">
    <citation type="submission" date="2015-12" db="EMBL/GenBank/DDBJ databases">
        <title>Serinicoccus chungangenesis strain CD08_5 genome sequencing and assembly.</title>
        <authorList>
            <person name="Chander A.M."/>
            <person name="Kaur G."/>
            <person name="Nair G.R."/>
            <person name="Dhawan D.K."/>
            <person name="Kochhar R.K."/>
            <person name="Mayilraj S."/>
            <person name="Bhadada S.K."/>
        </authorList>
    </citation>
    <scope>NUCLEOTIDE SEQUENCE [LARGE SCALE GENOMIC DNA]</scope>
    <source>
        <strain evidence="2 3">CD08_5</strain>
    </source>
</reference>
<name>A0A0W8I479_9MICO</name>
<evidence type="ECO:0000256" key="1">
    <source>
        <dbReference type="SAM" id="Phobius"/>
    </source>
</evidence>
<dbReference type="Proteomes" id="UP000054837">
    <property type="component" value="Unassembled WGS sequence"/>
</dbReference>
<keyword evidence="1" id="KW-0472">Membrane</keyword>
<keyword evidence="1" id="KW-1133">Transmembrane helix</keyword>
<feature type="transmembrane region" description="Helical" evidence="1">
    <location>
        <begin position="12"/>
        <end position="39"/>
    </location>
</feature>
<sequence>MASVRGRQRQLSLWGAFAAGTTLGGATTGLALGVLAGLVSPVPEQVRLVLLVVLVLALVVLDALTPRLPLPQRSILIPQEVFARGMARGGLRFGLEYGCGWRTLVPSAAAYLAALFVLLVVPPWWVAVLLGAAFGLSRSWAVLLWIGLGSPGWQTFLAGHSRVLERTGSVLAGLLLLAAAWSRLGG</sequence>
<proteinExistence type="predicted"/>
<accession>A0A0W8I479</accession>
<keyword evidence="1" id="KW-0812">Transmembrane</keyword>
<comment type="caution">
    <text evidence="2">The sequence shown here is derived from an EMBL/GenBank/DDBJ whole genome shotgun (WGS) entry which is preliminary data.</text>
</comment>
<dbReference type="AlphaFoldDB" id="A0A0W8I479"/>
<dbReference type="RefSeq" id="WP_058891917.1">
    <property type="nucleotide sequence ID" value="NZ_LQBL01000029.1"/>
</dbReference>
<keyword evidence="3" id="KW-1185">Reference proteome</keyword>
<feature type="transmembrane region" description="Helical" evidence="1">
    <location>
        <begin position="45"/>
        <end position="64"/>
    </location>
</feature>
<feature type="transmembrane region" description="Helical" evidence="1">
    <location>
        <begin position="167"/>
        <end position="184"/>
    </location>
</feature>
<organism evidence="2 3">
    <name type="scientific">Serinicoccus chungangensis</name>
    <dbReference type="NCBI Taxonomy" id="767452"/>
    <lineage>
        <taxon>Bacteria</taxon>
        <taxon>Bacillati</taxon>
        <taxon>Actinomycetota</taxon>
        <taxon>Actinomycetes</taxon>
        <taxon>Micrococcales</taxon>
        <taxon>Ornithinimicrobiaceae</taxon>
        <taxon>Serinicoccus</taxon>
    </lineage>
</organism>